<accession>A0A814W8R5</accession>
<dbReference type="InterPro" id="IPR003439">
    <property type="entry name" value="ABC_transporter-like_ATP-bd"/>
</dbReference>
<name>A0A814W8R5_9BILA</name>
<evidence type="ECO:0000256" key="9">
    <source>
        <dbReference type="ARBA" id="ARBA00022723"/>
    </source>
</evidence>
<gene>
    <name evidence="22" type="ORF">CJN711_LOCUS11909</name>
</gene>
<keyword evidence="6" id="KW-0121">Carboxypeptidase</keyword>
<dbReference type="FunFam" id="3.40.630.10:FF:000011">
    <property type="entry name" value="cytosolic carboxypeptidase 2 isoform X1"/>
    <property type="match status" value="1"/>
</dbReference>
<feature type="transmembrane region" description="Helical" evidence="19">
    <location>
        <begin position="1640"/>
        <end position="1660"/>
    </location>
</feature>
<feature type="compositionally biased region" description="Basic and acidic residues" evidence="18">
    <location>
        <begin position="687"/>
        <end position="701"/>
    </location>
</feature>
<feature type="transmembrane region" description="Helical" evidence="19">
    <location>
        <begin position="1731"/>
        <end position="1749"/>
    </location>
</feature>
<feature type="active site" description="Proton donor/acceptor" evidence="17">
    <location>
        <position position="561"/>
    </location>
</feature>
<evidence type="ECO:0000259" key="20">
    <source>
        <dbReference type="PROSITE" id="PS50893"/>
    </source>
</evidence>
<protein>
    <recommendedName>
        <fullName evidence="24">ATP-binding cassette sub-family G member 2</fullName>
    </recommendedName>
</protein>
<comment type="caution">
    <text evidence="22">The sequence shown here is derived from an EMBL/GenBank/DDBJ whole genome shotgun (WGS) entry which is preliminary data.</text>
</comment>
<feature type="transmembrane region" description="Helical" evidence="19">
    <location>
        <begin position="1613"/>
        <end position="1634"/>
    </location>
</feature>
<keyword evidence="15" id="KW-0482">Metalloprotease</keyword>
<dbReference type="Pfam" id="PF00005">
    <property type="entry name" value="ABC_tran"/>
    <property type="match status" value="1"/>
</dbReference>
<evidence type="ECO:0000313" key="23">
    <source>
        <dbReference type="Proteomes" id="UP000663855"/>
    </source>
</evidence>
<dbReference type="PROSITE" id="PS52035">
    <property type="entry name" value="PEPTIDASE_M14"/>
    <property type="match status" value="1"/>
</dbReference>
<proteinExistence type="inferred from homology"/>
<evidence type="ECO:0000256" key="2">
    <source>
        <dbReference type="ARBA" id="ARBA00004141"/>
    </source>
</evidence>
<evidence type="ECO:0000259" key="21">
    <source>
        <dbReference type="PROSITE" id="PS52035"/>
    </source>
</evidence>
<evidence type="ECO:0000256" key="14">
    <source>
        <dbReference type="ARBA" id="ARBA00022989"/>
    </source>
</evidence>
<dbReference type="CDD" id="cd06907">
    <property type="entry name" value="M14_AGBL2-3_like"/>
    <property type="match status" value="1"/>
</dbReference>
<feature type="transmembrane region" description="Helical" evidence="19">
    <location>
        <begin position="1498"/>
        <end position="1521"/>
    </location>
</feature>
<keyword evidence="13" id="KW-0067">ATP-binding</keyword>
<evidence type="ECO:0000256" key="18">
    <source>
        <dbReference type="SAM" id="MobiDB-lite"/>
    </source>
</evidence>
<feature type="region of interest" description="Disordered" evidence="18">
    <location>
        <begin position="1037"/>
        <end position="1062"/>
    </location>
</feature>
<keyword evidence="9" id="KW-0479">Metal-binding</keyword>
<dbReference type="Gene3D" id="3.40.50.300">
    <property type="entry name" value="P-loop containing nucleotide triphosphate hydrolases"/>
    <property type="match status" value="1"/>
</dbReference>
<dbReference type="Proteomes" id="UP000663855">
    <property type="component" value="Unassembled WGS sequence"/>
</dbReference>
<dbReference type="SUPFAM" id="SSF52540">
    <property type="entry name" value="P-loop containing nucleoside triphosphate hydrolases"/>
    <property type="match status" value="1"/>
</dbReference>
<dbReference type="InterPro" id="IPR013525">
    <property type="entry name" value="ABC2_TM"/>
</dbReference>
<keyword evidence="12" id="KW-0862">Zinc</keyword>
<evidence type="ECO:0000256" key="4">
    <source>
        <dbReference type="ARBA" id="ARBA00005988"/>
    </source>
</evidence>
<feature type="region of interest" description="Disordered" evidence="18">
    <location>
        <begin position="639"/>
        <end position="660"/>
    </location>
</feature>
<comment type="similarity">
    <text evidence="4 17">Belongs to the peptidase M14 family.</text>
</comment>
<keyword evidence="10" id="KW-0547">Nucleotide-binding</keyword>
<reference evidence="22" key="1">
    <citation type="submission" date="2021-02" db="EMBL/GenBank/DDBJ databases">
        <authorList>
            <person name="Nowell W R."/>
        </authorList>
    </citation>
    <scope>NUCLEOTIDE SEQUENCE</scope>
</reference>
<dbReference type="Gene3D" id="2.60.40.3120">
    <property type="match status" value="1"/>
</dbReference>
<dbReference type="SMART" id="SM00382">
    <property type="entry name" value="AAA"/>
    <property type="match status" value="1"/>
</dbReference>
<evidence type="ECO:0000256" key="8">
    <source>
        <dbReference type="ARBA" id="ARBA00022692"/>
    </source>
</evidence>
<feature type="region of interest" description="Disordered" evidence="18">
    <location>
        <begin position="48"/>
        <end position="73"/>
    </location>
</feature>
<evidence type="ECO:0000256" key="7">
    <source>
        <dbReference type="ARBA" id="ARBA00022670"/>
    </source>
</evidence>
<evidence type="ECO:0000256" key="10">
    <source>
        <dbReference type="ARBA" id="ARBA00022741"/>
    </source>
</evidence>
<dbReference type="Pfam" id="PF01061">
    <property type="entry name" value="ABC2_membrane"/>
    <property type="match status" value="1"/>
</dbReference>
<dbReference type="SUPFAM" id="SSF53187">
    <property type="entry name" value="Zn-dependent exopeptidases"/>
    <property type="match status" value="1"/>
</dbReference>
<evidence type="ECO:0008006" key="24">
    <source>
        <dbReference type="Google" id="ProtNLM"/>
    </source>
</evidence>
<comment type="cofactor">
    <cofactor evidence="1">
        <name>Zn(2+)</name>
        <dbReference type="ChEBI" id="CHEBI:29105"/>
    </cofactor>
</comment>
<sequence>MELGESNYSLISSPYDSFMRKHLQHYGYFTGRSEIVKKYGFVPSKSQLISSSSDSDLSSGDDEPTKYKGKPFVPDRRLPIRQNRISYNLRGQNDDNSFEPRWPIEIEVLTESRIKHINAPPKHPELFYKPTPSHTPFVRSFDENNGRVVFNYCPETCGYFMRSRIGGNRDGCRQAGVIIRNSEDTTVLFESRFESGNLMKAVQVGEYEYELYLRYDLYTKRNTQWFYFRLQNIRANKRYRFTIVNFFKPTSLYNNGMKPLMYSVSDADDKGIGWRRWGEEIVYYKNNLTAPDNPSSNMYSLTWTCKFPNDNDTYYFAHCYPYTYSDLQDYLNEIQNDRAKSEYCKQKVLCRTLAGNFVYMLTITSPTSNPLNMCTSPEQQVKKGVVVTARVHPGETNASWMMKGLLDFLLNDSEDAKLLRDNFIFKIVPMLNPDGVIVGNYRCSLSGRDLNRNYKTILKDAYPSIWHTREMIKRFMSETELILYCDFHGHSRKQNVFIYGCENKHLPHERLKERIFPAMLSKNDPAKFAYYSCKFKVQKNKEGTGRIVMWAMGIPNSYTLEATFCGSTQRDRASHQFNTRDLESIGYHFLDSLLDYCDPDHTKRNRLLNELEDNLRRNIQMKLLSRGINTTSVDEIDIDQWSSDDDSSDDGGSDSSIDDGLPKHLEIIAAAKVRLKKTKKKRSNTKALKDSKRKEEIDKDNAEKNKPVGLLLPKSRNIRFPTIALLETNILTTDNNDSSDQIMFEKSQQRPQQRKRCRSEAYLVSPCFACLSAQIPRMEETASVDDTAKTALTTSVNRGTDTNDSSRHDGSNETTVRSSRWPTLLKTSNSINRLTPTDEKAQRSQAEYYKILTRDMMLNKQEKSRLSQQLSDDDFVLTASSLFPSQQSSTKITYEQGIERESAGNSANLTTAMHPVLASASRIDEDNPPHGIIDTEGELDISRTTVEIRSEDSRQQLNTFVTNRVSTHLNERILGAPRSVSRPKSSTIVNLQNRSILDIRSVQAPVPTINPKRTTEPYQHHPQRQRLTMGIGIRSMPLNEKKSEDPTTYHENSSISSSRTLPLRPDNIPINLVSRYETTTLNHLATLNKMQTIRISSVRKSTNMSIFKNSSSQSLSMGVESGQMLTKLTSDNDGHRQSSVISFHSLNYKLKSQQCCNILPMPCLNKKQQNILNNMSGIFKQGMNAILGSTGSGKSSLLDILADRKDRQGLEGQVLINGQPQASDFKYQVGYVVQDDVVSGNLTVKENLMFSANVRLSTKLSSSEKNQIVDEVIVQLGLEKCANSVVGTEFKRGISGGERKRTNIGMELVLSPNVLFLDEPTTGLDSSTARNIMEYLHQLSRSGRTIIFSIHQPRYSIFKLFDILFVIAAGHCIYHGPANDVLQFFASIGFTCEQHDNPTDFILDICQGDYRSALPSAELSDTNKPDKNKSQLAQDLHNFYVQSPIYTNMKKQIDSMNSLCNDSSIVMSLKDRLPDKSRLHEIFYVSQRTLRNAFRNPGLIGVQTFMSVFLGILIGLIYMNTDRSMDTGLKNRIGAIFFITTNQIFSSLSALDIFIRERQLFQHENASGYYHVSTYFISKLVCDIIPLRTIPSVLFSVIAYFSIGFQQTAAKYFIFFFGILTTTLCSSSLCFFVSASVEVFGVANVVAAMFCVLTLVFSGYLVEVDSVVIFLSWIKWISIFRYSTNIFSINEFSGLQLCLKNNTNICPLDGKTILKNQKIEYTSEWDLWKNFVALAGIILGFLMLTYIQLRRMKKTK</sequence>
<dbReference type="EMBL" id="CAJNOV010005132">
    <property type="protein sequence ID" value="CAF1198838.1"/>
    <property type="molecule type" value="Genomic_DNA"/>
</dbReference>
<dbReference type="Pfam" id="PF18027">
    <property type="entry name" value="Pepdidase_M14_N"/>
    <property type="match status" value="1"/>
</dbReference>
<dbReference type="InterPro" id="IPR050821">
    <property type="entry name" value="Cytosolic_carboxypeptidase"/>
</dbReference>
<feature type="transmembrane region" description="Helical" evidence="19">
    <location>
        <begin position="1667"/>
        <end position="1684"/>
    </location>
</feature>
<evidence type="ECO:0000256" key="3">
    <source>
        <dbReference type="ARBA" id="ARBA00005814"/>
    </source>
</evidence>
<dbReference type="PANTHER" id="PTHR12756:SF45">
    <property type="entry name" value="CYTOSOLIC CARBOXYPEPTIDASE NNA1"/>
    <property type="match status" value="1"/>
</dbReference>
<evidence type="ECO:0000256" key="12">
    <source>
        <dbReference type="ARBA" id="ARBA00022833"/>
    </source>
</evidence>
<dbReference type="InterPro" id="IPR043926">
    <property type="entry name" value="ABCG_dom"/>
</dbReference>
<dbReference type="InterPro" id="IPR027417">
    <property type="entry name" value="P-loop_NTPase"/>
</dbReference>
<dbReference type="Gene3D" id="3.40.630.10">
    <property type="entry name" value="Zn peptidases"/>
    <property type="match status" value="1"/>
</dbReference>
<evidence type="ECO:0000256" key="16">
    <source>
        <dbReference type="ARBA" id="ARBA00023136"/>
    </source>
</evidence>
<keyword evidence="11" id="KW-0378">Hydrolase</keyword>
<evidence type="ECO:0000256" key="15">
    <source>
        <dbReference type="ARBA" id="ARBA00023049"/>
    </source>
</evidence>
<keyword evidence="8 19" id="KW-0812">Transmembrane</keyword>
<dbReference type="InterPro" id="IPR040626">
    <property type="entry name" value="Pepdidase_M14_N"/>
</dbReference>
<dbReference type="Pfam" id="PF19055">
    <property type="entry name" value="ABC2_membrane_7"/>
    <property type="match status" value="1"/>
</dbReference>
<dbReference type="InterPro" id="IPR003593">
    <property type="entry name" value="AAA+_ATPase"/>
</dbReference>
<dbReference type="PANTHER" id="PTHR12756">
    <property type="entry name" value="CYTOSOLIC CARBOXYPEPTIDASE"/>
    <property type="match status" value="1"/>
</dbReference>
<dbReference type="GO" id="GO:0016324">
    <property type="term" value="C:apical plasma membrane"/>
    <property type="evidence" value="ECO:0007669"/>
    <property type="project" value="UniProtKB-ARBA"/>
</dbReference>
<evidence type="ECO:0000256" key="19">
    <source>
        <dbReference type="SAM" id="Phobius"/>
    </source>
</evidence>
<feature type="region of interest" description="Disordered" evidence="18">
    <location>
        <begin position="677"/>
        <end position="701"/>
    </location>
</feature>
<dbReference type="GO" id="GO:0016887">
    <property type="term" value="F:ATP hydrolysis activity"/>
    <property type="evidence" value="ECO:0007669"/>
    <property type="project" value="InterPro"/>
</dbReference>
<evidence type="ECO:0000313" key="22">
    <source>
        <dbReference type="EMBL" id="CAF1198838.1"/>
    </source>
</evidence>
<dbReference type="InterPro" id="IPR000834">
    <property type="entry name" value="Peptidase_M14"/>
</dbReference>
<dbReference type="FunFam" id="3.40.50.300:FF:000622">
    <property type="entry name" value="ATP-binding cassette sub-family G member 2"/>
    <property type="match status" value="1"/>
</dbReference>
<organism evidence="22 23">
    <name type="scientific">Rotaria magnacalcarata</name>
    <dbReference type="NCBI Taxonomy" id="392030"/>
    <lineage>
        <taxon>Eukaryota</taxon>
        <taxon>Metazoa</taxon>
        <taxon>Spiralia</taxon>
        <taxon>Gnathifera</taxon>
        <taxon>Rotifera</taxon>
        <taxon>Eurotatoria</taxon>
        <taxon>Bdelloidea</taxon>
        <taxon>Philodinida</taxon>
        <taxon>Philodinidae</taxon>
        <taxon>Rotaria</taxon>
    </lineage>
</organism>
<dbReference type="GO" id="GO:0006508">
    <property type="term" value="P:proteolysis"/>
    <property type="evidence" value="ECO:0007669"/>
    <property type="project" value="UniProtKB-KW"/>
</dbReference>
<feature type="compositionally biased region" description="Basic and acidic residues" evidence="18">
    <location>
        <begin position="1039"/>
        <end position="1048"/>
    </location>
</feature>
<dbReference type="GO" id="GO:0008514">
    <property type="term" value="F:organic anion transmembrane transporter activity"/>
    <property type="evidence" value="ECO:0007669"/>
    <property type="project" value="UniProtKB-ARBA"/>
</dbReference>
<dbReference type="GO" id="GO:0004181">
    <property type="term" value="F:metallocarboxypeptidase activity"/>
    <property type="evidence" value="ECO:0007669"/>
    <property type="project" value="InterPro"/>
</dbReference>
<evidence type="ECO:0000256" key="17">
    <source>
        <dbReference type="PROSITE-ProRule" id="PRU01379"/>
    </source>
</evidence>
<keyword evidence="7" id="KW-0645">Protease</keyword>
<feature type="compositionally biased region" description="Low complexity" evidence="18">
    <location>
        <begin position="48"/>
        <end position="58"/>
    </location>
</feature>
<feature type="compositionally biased region" description="Acidic residues" evidence="18">
    <location>
        <begin position="639"/>
        <end position="652"/>
    </location>
</feature>
<comment type="subcellular location">
    <subcellularLocation>
        <location evidence="2">Membrane</location>
        <topology evidence="2">Multi-pass membrane protein</topology>
    </subcellularLocation>
</comment>
<evidence type="ECO:0000256" key="6">
    <source>
        <dbReference type="ARBA" id="ARBA00022645"/>
    </source>
</evidence>
<comment type="similarity">
    <text evidence="3">Belongs to the ABC transporter superfamily. ABCG family. Eye pigment precursor importer (TC 3.A.1.204) subfamily.</text>
</comment>
<keyword evidence="16 19" id="KW-0472">Membrane</keyword>
<evidence type="ECO:0000256" key="13">
    <source>
        <dbReference type="ARBA" id="ARBA00022840"/>
    </source>
</evidence>
<feature type="transmembrane region" description="Helical" evidence="19">
    <location>
        <begin position="1575"/>
        <end position="1601"/>
    </location>
</feature>
<dbReference type="PROSITE" id="PS50893">
    <property type="entry name" value="ABC_TRANSPORTER_2"/>
    <property type="match status" value="1"/>
</dbReference>
<evidence type="ECO:0000256" key="11">
    <source>
        <dbReference type="ARBA" id="ARBA00022801"/>
    </source>
</evidence>
<feature type="transmembrane region" description="Helical" evidence="19">
    <location>
        <begin position="1533"/>
        <end position="1555"/>
    </location>
</feature>
<dbReference type="GO" id="GO:0005524">
    <property type="term" value="F:ATP binding"/>
    <property type="evidence" value="ECO:0007669"/>
    <property type="project" value="UniProtKB-KW"/>
</dbReference>
<feature type="compositionally biased region" description="Polar residues" evidence="18">
    <location>
        <begin position="1049"/>
        <end position="1060"/>
    </location>
</feature>
<keyword evidence="14 19" id="KW-1133">Transmembrane helix</keyword>
<evidence type="ECO:0000256" key="1">
    <source>
        <dbReference type="ARBA" id="ARBA00001947"/>
    </source>
</evidence>
<feature type="domain" description="ABC transporter" evidence="20">
    <location>
        <begin position="1150"/>
        <end position="1394"/>
    </location>
</feature>
<evidence type="ECO:0000256" key="5">
    <source>
        <dbReference type="ARBA" id="ARBA00022448"/>
    </source>
</evidence>
<dbReference type="Pfam" id="PF00246">
    <property type="entry name" value="Peptidase_M14"/>
    <property type="match status" value="1"/>
</dbReference>
<dbReference type="GO" id="GO:0015562">
    <property type="term" value="F:efflux transmembrane transporter activity"/>
    <property type="evidence" value="ECO:0007669"/>
    <property type="project" value="UniProtKB-ARBA"/>
</dbReference>
<keyword evidence="5" id="KW-0813">Transport</keyword>
<feature type="region of interest" description="Disordered" evidence="18">
    <location>
        <begin position="780"/>
        <end position="819"/>
    </location>
</feature>
<dbReference type="GO" id="GO:0008270">
    <property type="term" value="F:zinc ion binding"/>
    <property type="evidence" value="ECO:0007669"/>
    <property type="project" value="InterPro"/>
</dbReference>
<dbReference type="GO" id="GO:0140359">
    <property type="term" value="F:ABC-type transporter activity"/>
    <property type="evidence" value="ECO:0007669"/>
    <property type="project" value="InterPro"/>
</dbReference>
<feature type="compositionally biased region" description="Polar residues" evidence="18">
    <location>
        <begin position="790"/>
        <end position="803"/>
    </location>
</feature>
<feature type="domain" description="Peptidase M14" evidence="21">
    <location>
        <begin position="320"/>
        <end position="597"/>
    </location>
</feature>
<dbReference type="CDD" id="cd03213">
    <property type="entry name" value="ABCG_EPDR"/>
    <property type="match status" value="1"/>
</dbReference>